<evidence type="ECO:0000313" key="2">
    <source>
        <dbReference type="Proteomes" id="UP001157502"/>
    </source>
</evidence>
<organism evidence="1 2">
    <name type="scientific">Dallia pectoralis</name>
    <name type="common">Alaska blackfish</name>
    <dbReference type="NCBI Taxonomy" id="75939"/>
    <lineage>
        <taxon>Eukaryota</taxon>
        <taxon>Metazoa</taxon>
        <taxon>Chordata</taxon>
        <taxon>Craniata</taxon>
        <taxon>Vertebrata</taxon>
        <taxon>Euteleostomi</taxon>
        <taxon>Actinopterygii</taxon>
        <taxon>Neopterygii</taxon>
        <taxon>Teleostei</taxon>
        <taxon>Protacanthopterygii</taxon>
        <taxon>Esociformes</taxon>
        <taxon>Umbridae</taxon>
        <taxon>Dallia</taxon>
    </lineage>
</organism>
<reference evidence="1" key="1">
    <citation type="submission" date="2021-05" db="EMBL/GenBank/DDBJ databases">
        <authorList>
            <person name="Pan Q."/>
            <person name="Jouanno E."/>
            <person name="Zahm M."/>
            <person name="Klopp C."/>
            <person name="Cabau C."/>
            <person name="Louis A."/>
            <person name="Berthelot C."/>
            <person name="Parey E."/>
            <person name="Roest Crollius H."/>
            <person name="Montfort J."/>
            <person name="Robinson-Rechavi M."/>
            <person name="Bouchez O."/>
            <person name="Lampietro C."/>
            <person name="Lopez Roques C."/>
            <person name="Donnadieu C."/>
            <person name="Postlethwait J."/>
            <person name="Bobe J."/>
            <person name="Dillon D."/>
            <person name="Chandos A."/>
            <person name="von Hippel F."/>
            <person name="Guiguen Y."/>
        </authorList>
    </citation>
    <scope>NUCLEOTIDE SEQUENCE</scope>
    <source>
        <strain evidence="1">YG-Jan2019</strain>
    </source>
</reference>
<proteinExistence type="predicted"/>
<evidence type="ECO:0000313" key="1">
    <source>
        <dbReference type="EMBL" id="KAJ7987063.1"/>
    </source>
</evidence>
<accession>A0ACC2F6T3</accession>
<protein>
    <submittedName>
        <fullName evidence="1">Uncharacterized protein</fullName>
    </submittedName>
</protein>
<comment type="caution">
    <text evidence="1">The sequence shown here is derived from an EMBL/GenBank/DDBJ whole genome shotgun (WGS) entry which is preliminary data.</text>
</comment>
<name>A0ACC2F6T3_DALPE</name>
<dbReference type="Proteomes" id="UP001157502">
    <property type="component" value="Chromosome 33"/>
</dbReference>
<sequence>MPLHLAPHQCFDGSPESCTGFLKQRSLAFELQSTELVSGRVARASSLPLSSSSPAPEKRLMQNCGARDTDIHSPPVAVTPGLPPDYLDLEKNIAFQPPHRPWDCAIDLMSGITPPLLSFNLARRRSGTFPCVCLPSGPSSILTVIGSQLQYFEEHSDLLPVNVPQWFSLSPPSCWATPTPIIVPHFFLHTCVLLATSMPVDIYS</sequence>
<keyword evidence="2" id="KW-1185">Reference proteome</keyword>
<gene>
    <name evidence="1" type="ORF">DPEC_G00334870</name>
</gene>
<dbReference type="EMBL" id="CM055760">
    <property type="protein sequence ID" value="KAJ7987063.1"/>
    <property type="molecule type" value="Genomic_DNA"/>
</dbReference>